<keyword evidence="1" id="KW-0614">Plasmid</keyword>
<name>E0ULF9_GLOV7</name>
<protein>
    <recommendedName>
        <fullName evidence="3">DUF922 domain-containing protein</fullName>
    </recommendedName>
</protein>
<reference evidence="2" key="1">
    <citation type="journal article" date="2011" name="MBio">
        <title>Novel metabolic attributes of the genus Cyanothece, comprising a group of unicellular nitrogen-fixing Cyanobacteria.</title>
        <authorList>
            <person name="Bandyopadhyay A."/>
            <person name="Elvitigala T."/>
            <person name="Welsh E."/>
            <person name="Stockel J."/>
            <person name="Liberton M."/>
            <person name="Min H."/>
            <person name="Sherman L.A."/>
            <person name="Pakrasi H.B."/>
        </authorList>
    </citation>
    <scope>NUCLEOTIDE SEQUENCE [LARGE SCALE GENOMIC DNA]</scope>
    <source>
        <strain evidence="2">PCC 7822</strain>
        <plasmid evidence="2">Cy782201</plasmid>
    </source>
</reference>
<keyword evidence="2" id="KW-1185">Reference proteome</keyword>
<accession>E0ULF9</accession>
<dbReference type="InterPro" id="IPR010321">
    <property type="entry name" value="DUF922"/>
</dbReference>
<evidence type="ECO:0000313" key="1">
    <source>
        <dbReference type="EMBL" id="ADN17789.1"/>
    </source>
</evidence>
<dbReference type="HOGENOM" id="CLU_117131_0_0_3"/>
<dbReference type="EMBL" id="CP002199">
    <property type="protein sequence ID" value="ADN17789.1"/>
    <property type="molecule type" value="Genomic_DNA"/>
</dbReference>
<dbReference type="KEGG" id="cyj:Cyan7822_5935"/>
<dbReference type="RefSeq" id="WP_013334539.1">
    <property type="nucleotide sequence ID" value="NC_014533.1"/>
</dbReference>
<evidence type="ECO:0008006" key="3">
    <source>
        <dbReference type="Google" id="ProtNLM"/>
    </source>
</evidence>
<dbReference type="OrthoDB" id="532520at2"/>
<dbReference type="Pfam" id="PF06037">
    <property type="entry name" value="DUF922"/>
    <property type="match status" value="1"/>
</dbReference>
<organism evidence="1 2">
    <name type="scientific">Gloeothece verrucosa (strain PCC 7822)</name>
    <name type="common">Cyanothece sp. (strain PCC 7822)</name>
    <dbReference type="NCBI Taxonomy" id="497965"/>
    <lineage>
        <taxon>Bacteria</taxon>
        <taxon>Bacillati</taxon>
        <taxon>Cyanobacteriota</taxon>
        <taxon>Cyanophyceae</taxon>
        <taxon>Oscillatoriophycideae</taxon>
        <taxon>Chroococcales</taxon>
        <taxon>Aphanothecaceae</taxon>
        <taxon>Gloeothece</taxon>
        <taxon>Gloeothece verrucosa</taxon>
    </lineage>
</organism>
<dbReference type="Proteomes" id="UP000008206">
    <property type="component" value="Plasmid Cy782201"/>
</dbReference>
<evidence type="ECO:0000313" key="2">
    <source>
        <dbReference type="Proteomes" id="UP000008206"/>
    </source>
</evidence>
<geneLocation type="plasmid" evidence="1 2">
    <name>Cy782201</name>
</geneLocation>
<sequence>MVSLLGITEMGEIQATKQLNPNNLNVTVKVNYYPIYGKGVQEIRESLRTRGIVSEKEGKRYAAFTHWYVQWNYNYQEEQQQCKITQVVIKTTVTITLPAWQMPSNTPNSLRIKWNQFSQALRQHEENHQRHGVLAGQSILKTLKNLPPSSTCRQLEANANQTAHNIIKKYNQADINYDQQTQHGKTEGAIF</sequence>
<gene>
    <name evidence="1" type="ordered locus">Cyan7822_5935</name>
</gene>
<dbReference type="AlphaFoldDB" id="E0ULF9"/>
<proteinExistence type="predicted"/>